<dbReference type="InterPro" id="IPR031142">
    <property type="entry name" value="SPX_prot"/>
</dbReference>
<dbReference type="PANTHER" id="PTHR45978">
    <property type="entry name" value="SPX DOMAIN-CONTAINING PROTEIN 3"/>
    <property type="match status" value="1"/>
</dbReference>
<gene>
    <name evidence="4" type="ORF">F3Y22_tig00110998pilonHSYRG00090</name>
</gene>
<dbReference type="PROSITE" id="PS51382">
    <property type="entry name" value="SPX"/>
    <property type="match status" value="1"/>
</dbReference>
<comment type="subcellular location">
    <subcellularLocation>
        <location evidence="1">Nucleus</location>
    </subcellularLocation>
</comment>
<accession>A0A6A2Z867</accession>
<evidence type="ECO:0000256" key="2">
    <source>
        <dbReference type="ARBA" id="ARBA00023242"/>
    </source>
</evidence>
<reference evidence="4" key="1">
    <citation type="submission" date="2019-09" db="EMBL/GenBank/DDBJ databases">
        <title>Draft genome information of white flower Hibiscus syriacus.</title>
        <authorList>
            <person name="Kim Y.-M."/>
        </authorList>
    </citation>
    <scope>NUCLEOTIDE SEQUENCE [LARGE SCALE GENOMIC DNA]</scope>
    <source>
        <strain evidence="4">YM2019G1</strain>
    </source>
</reference>
<dbReference type="InterPro" id="IPR004331">
    <property type="entry name" value="SPX_dom"/>
</dbReference>
<evidence type="ECO:0000259" key="3">
    <source>
        <dbReference type="PROSITE" id="PS51382"/>
    </source>
</evidence>
<dbReference type="PANTHER" id="PTHR45978:SF5">
    <property type="entry name" value="SPX DOMAIN-CONTAINING PROTEIN 2"/>
    <property type="match status" value="1"/>
</dbReference>
<proteinExistence type="predicted"/>
<keyword evidence="5" id="KW-1185">Reference proteome</keyword>
<dbReference type="GO" id="GO:0016036">
    <property type="term" value="P:cellular response to phosphate starvation"/>
    <property type="evidence" value="ECO:0007669"/>
    <property type="project" value="InterPro"/>
</dbReference>
<name>A0A6A2Z867_HIBSY</name>
<dbReference type="GO" id="GO:0005634">
    <property type="term" value="C:nucleus"/>
    <property type="evidence" value="ECO:0007669"/>
    <property type="project" value="UniProtKB-SubCell"/>
</dbReference>
<evidence type="ECO:0000313" key="4">
    <source>
        <dbReference type="EMBL" id="KAE8688161.1"/>
    </source>
</evidence>
<protein>
    <submittedName>
        <fullName evidence="4">SPX domain-containing protein 1</fullName>
    </submittedName>
</protein>
<dbReference type="AlphaFoldDB" id="A0A6A2Z867"/>
<dbReference type="Proteomes" id="UP000436088">
    <property type="component" value="Unassembled WGS sequence"/>
</dbReference>
<keyword evidence="2" id="KW-0539">Nucleus</keyword>
<feature type="domain" description="SPX" evidence="3">
    <location>
        <begin position="248"/>
        <end position="482"/>
    </location>
</feature>
<comment type="caution">
    <text evidence="4">The sequence shown here is derived from an EMBL/GenBank/DDBJ whole genome shotgun (WGS) entry which is preliminary data.</text>
</comment>
<organism evidence="4 5">
    <name type="scientific">Hibiscus syriacus</name>
    <name type="common">Rose of Sharon</name>
    <dbReference type="NCBI Taxonomy" id="106335"/>
    <lineage>
        <taxon>Eukaryota</taxon>
        <taxon>Viridiplantae</taxon>
        <taxon>Streptophyta</taxon>
        <taxon>Embryophyta</taxon>
        <taxon>Tracheophyta</taxon>
        <taxon>Spermatophyta</taxon>
        <taxon>Magnoliopsida</taxon>
        <taxon>eudicotyledons</taxon>
        <taxon>Gunneridae</taxon>
        <taxon>Pentapetalae</taxon>
        <taxon>rosids</taxon>
        <taxon>malvids</taxon>
        <taxon>Malvales</taxon>
        <taxon>Malvaceae</taxon>
        <taxon>Malvoideae</taxon>
        <taxon>Hibiscus</taxon>
    </lineage>
</organism>
<dbReference type="EMBL" id="VEPZ02001194">
    <property type="protein sequence ID" value="KAE8688161.1"/>
    <property type="molecule type" value="Genomic_DNA"/>
</dbReference>
<dbReference type="InterPro" id="IPR026960">
    <property type="entry name" value="RVT-Znf"/>
</dbReference>
<evidence type="ECO:0000256" key="1">
    <source>
        <dbReference type="ARBA" id="ARBA00004123"/>
    </source>
</evidence>
<dbReference type="Pfam" id="PF13966">
    <property type="entry name" value="zf-RVT"/>
    <property type="match status" value="1"/>
</dbReference>
<dbReference type="Pfam" id="PF03105">
    <property type="entry name" value="SPX"/>
    <property type="match status" value="1"/>
</dbReference>
<evidence type="ECO:0000313" key="5">
    <source>
        <dbReference type="Proteomes" id="UP000436088"/>
    </source>
</evidence>
<sequence length="577" mass="66496">MQGNPMMSLFLKLKNLKTCLRNLNKDCYNNISTRVKQKKTELEQIQLSTLNRTSSIEFELIIQSELSSLEHAENMFLKQMAKIQWLKESDKFSIYFHSVIASKNKRETIRVLVNDQDNRLKDFDDMAFEFGLMPVRYMGVLFVSRKLTAKDCSPLIDKIRSRIHQWSGRHLSYSRRINQLFSRYLWKGSDTSASGARVSWGNLCKSKSEGGLGLKDLKSWNKVCMILLIQNLLAGQGSLWIAWTHSYVIISNDFSQMSTTASSSYIFKKLLKLKTETIPILNAGITNAKGIWEEVRTKHDKVPWKKLIWFPLHIPKFNIISWLAIHDRLPTRERFLRMGLTTTSQCILCNDAFETRNHLFADCTMVTSLWNDILNLSHLSIPHMSWENKLARASSTWKGKSLLTSIMKIAWCAFTYKGSQDYLAKANDSNEKMIKIWKEIVDFHGKMVLLENYSALNYTGLVKILKKYDKRTGALILLPFIQRVLQQPFCTVGLLYKLLKEYEAMLEQVFPKNEKPASTEAQNVDSLYMKSTISALRALKEIRSGSSTVSVFLLPPLQINRLDETWKMSLADLQSSS</sequence>